<evidence type="ECO:0000256" key="1">
    <source>
        <dbReference type="SAM" id="Phobius"/>
    </source>
</evidence>
<feature type="transmembrane region" description="Helical" evidence="1">
    <location>
        <begin position="264"/>
        <end position="285"/>
    </location>
</feature>
<dbReference type="InterPro" id="IPR007272">
    <property type="entry name" value="Sulf_transp_TsuA/YedE"/>
</dbReference>
<evidence type="ECO:0000313" key="2">
    <source>
        <dbReference type="EMBL" id="EFD05100.1"/>
    </source>
</evidence>
<dbReference type="EMBL" id="ADJN01000043">
    <property type="protein sequence ID" value="EFD05100.1"/>
    <property type="molecule type" value="Genomic_DNA"/>
</dbReference>
<dbReference type="Proteomes" id="UP000004206">
    <property type="component" value="Unassembled WGS sequence"/>
</dbReference>
<dbReference type="RefSeq" id="WP_002843775.1">
    <property type="nucleotide sequence ID" value="NZ_ADJN01000043.1"/>
</dbReference>
<feature type="transmembrane region" description="Helical" evidence="1">
    <location>
        <begin position="226"/>
        <end position="244"/>
    </location>
</feature>
<keyword evidence="3" id="KW-1185">Reference proteome</keyword>
<feature type="transmembrane region" description="Helical" evidence="1">
    <location>
        <begin position="124"/>
        <end position="141"/>
    </location>
</feature>
<feature type="transmembrane region" description="Helical" evidence="1">
    <location>
        <begin position="89"/>
        <end position="112"/>
    </location>
</feature>
<keyword evidence="1" id="KW-1133">Transmembrane helix</keyword>
<dbReference type="AlphaFoldDB" id="D3MRZ8"/>
<comment type="caution">
    <text evidence="2">The sequence shown here is derived from an EMBL/GenBank/DDBJ whole genome shotgun (WGS) entry which is preliminary data.</text>
</comment>
<feature type="transmembrane region" description="Helical" evidence="1">
    <location>
        <begin position="297"/>
        <end position="321"/>
    </location>
</feature>
<gene>
    <name evidence="2" type="ORF">HMPREF0631_1863</name>
</gene>
<accession>D3MRZ8</accession>
<dbReference type="eggNOG" id="COG2391">
    <property type="taxonomic scope" value="Bacteria"/>
</dbReference>
<evidence type="ECO:0000313" key="3">
    <source>
        <dbReference type="Proteomes" id="UP000004206"/>
    </source>
</evidence>
<dbReference type="OrthoDB" id="3190590at2"/>
<dbReference type="InterPro" id="IPR026366">
    <property type="entry name" value="Seleno_YedE"/>
</dbReference>
<feature type="transmembrane region" description="Helical" evidence="1">
    <location>
        <begin position="9"/>
        <end position="27"/>
    </location>
</feature>
<organism evidence="2 3">
    <name type="scientific">Peptostreptococcus anaerobius 653-L</name>
    <dbReference type="NCBI Taxonomy" id="596329"/>
    <lineage>
        <taxon>Bacteria</taxon>
        <taxon>Bacillati</taxon>
        <taxon>Bacillota</taxon>
        <taxon>Clostridia</taxon>
        <taxon>Peptostreptococcales</taxon>
        <taxon>Peptostreptococcaceae</taxon>
        <taxon>Peptostreptococcus</taxon>
    </lineage>
</organism>
<feature type="transmembrane region" description="Helical" evidence="1">
    <location>
        <begin position="161"/>
        <end position="182"/>
    </location>
</feature>
<reference evidence="2 3" key="1">
    <citation type="submission" date="2010-01" db="EMBL/GenBank/DDBJ databases">
        <authorList>
            <person name="Dodson R."/>
            <person name="Madupu R."/>
            <person name="Durkin A.S."/>
            <person name="Torralba M."/>
            <person name="Methe B."/>
            <person name="Sutton G.G."/>
            <person name="Strausberg R.L."/>
            <person name="Nelson K.E."/>
        </authorList>
    </citation>
    <scope>NUCLEOTIDE SEQUENCE [LARGE SCALE GENOMIC DNA]</scope>
    <source>
        <strain evidence="2 3">653-L</strain>
    </source>
</reference>
<keyword evidence="1" id="KW-0812">Transmembrane</keyword>
<feature type="transmembrane region" description="Helical" evidence="1">
    <location>
        <begin position="341"/>
        <end position="359"/>
    </location>
</feature>
<dbReference type="NCBIfam" id="TIGR04112">
    <property type="entry name" value="seleno_YedE"/>
    <property type="match status" value="1"/>
</dbReference>
<protein>
    <submittedName>
        <fullName evidence="2">Uncharacterized protein</fullName>
    </submittedName>
</protein>
<sequence length="366" mass="38328">MDFLKSKKGIFVFGIIAGIGAAILAATGNPKNMAFCIACFIRDSAGAMKMHNAEIVQYFRPEIVGLVLGSFIISLASREYRATAGSSPVIRFLLGVIMMIGALVFLGCPLRMVLRMSAGDISSYIGLIGFIGGVGTGAYMLKKGFSLGRSYTCKKENGYIFPAILVFLFIISIATSLFVVSVKGPGSMSAPVALSLGVGLLFGVIAQKTRMCFAGSIRDIILLKDFTLLSVIGGLFLTMLVYNIATGNFKFVSFGPIAHAQTLWNILGMYVVGFAAVLLGGCPLRQLILSGSGSSDSVVTVLGMFVGSAICHNFGLAAKGAALKTAEKAAEIGGPGPNGKVAIIICIVVLFVISAIGIMKEKKASR</sequence>
<keyword evidence="1" id="KW-0472">Membrane</keyword>
<name>D3MRZ8_9FIRM</name>
<dbReference type="Pfam" id="PF04143">
    <property type="entry name" value="Sulf_transp"/>
    <property type="match status" value="1"/>
</dbReference>
<feature type="transmembrane region" description="Helical" evidence="1">
    <location>
        <begin position="188"/>
        <end position="206"/>
    </location>
</feature>
<feature type="transmembrane region" description="Helical" evidence="1">
    <location>
        <begin position="58"/>
        <end position="77"/>
    </location>
</feature>
<proteinExistence type="predicted"/>
<dbReference type="GeneID" id="79842733"/>